<feature type="compositionally biased region" description="Basic and acidic residues" evidence="1">
    <location>
        <begin position="269"/>
        <end position="283"/>
    </location>
</feature>
<dbReference type="PANTHER" id="PTHR48227:SF1">
    <property type="entry name" value="DNA LIGASE 1-LIKE"/>
    <property type="match status" value="1"/>
</dbReference>
<feature type="compositionally biased region" description="Basic and acidic residues" evidence="1">
    <location>
        <begin position="290"/>
        <end position="304"/>
    </location>
</feature>
<name>A0A2K3LHN6_TRIPR</name>
<feature type="compositionally biased region" description="Basic residues" evidence="1">
    <location>
        <begin position="305"/>
        <end position="315"/>
    </location>
</feature>
<reference evidence="2 3" key="1">
    <citation type="journal article" date="2014" name="Am. J. Bot.">
        <title>Genome assembly and annotation for red clover (Trifolium pratense; Fabaceae).</title>
        <authorList>
            <person name="Istvanek J."/>
            <person name="Jaros M."/>
            <person name="Krenek A."/>
            <person name="Repkova J."/>
        </authorList>
    </citation>
    <scope>NUCLEOTIDE SEQUENCE [LARGE SCALE GENOMIC DNA]</scope>
    <source>
        <strain evidence="3">cv. Tatra</strain>
        <tissue evidence="2">Young leaves</tissue>
    </source>
</reference>
<proteinExistence type="predicted"/>
<evidence type="ECO:0000313" key="2">
    <source>
        <dbReference type="EMBL" id="PNX78057.1"/>
    </source>
</evidence>
<accession>A0A2K3LHN6</accession>
<feature type="compositionally biased region" description="Basic and acidic residues" evidence="1">
    <location>
        <begin position="201"/>
        <end position="240"/>
    </location>
</feature>
<gene>
    <name evidence="2" type="ORF">L195_g034031</name>
</gene>
<protein>
    <submittedName>
        <fullName evidence="2">Uncharacterized protein</fullName>
    </submittedName>
</protein>
<evidence type="ECO:0000256" key="1">
    <source>
        <dbReference type="SAM" id="MobiDB-lite"/>
    </source>
</evidence>
<feature type="compositionally biased region" description="Basic and acidic residues" evidence="1">
    <location>
        <begin position="168"/>
        <end position="189"/>
    </location>
</feature>
<evidence type="ECO:0000313" key="3">
    <source>
        <dbReference type="Proteomes" id="UP000236291"/>
    </source>
</evidence>
<dbReference type="PANTHER" id="PTHR48227">
    <property type="entry name" value="DNA TOPOISOMERASE 1-LIKE"/>
    <property type="match status" value="1"/>
</dbReference>
<feature type="compositionally biased region" description="Basic residues" evidence="1">
    <location>
        <begin position="156"/>
        <end position="167"/>
    </location>
</feature>
<dbReference type="EMBL" id="ASHM01033421">
    <property type="protein sequence ID" value="PNX78057.1"/>
    <property type="molecule type" value="Genomic_DNA"/>
</dbReference>
<dbReference type="Proteomes" id="UP000236291">
    <property type="component" value="Unassembled WGS sequence"/>
</dbReference>
<dbReference type="AlphaFoldDB" id="A0A2K3LHN6"/>
<sequence>MKTLTGRCESPKAISLSKATKFLSSFVAADNGASQAITAYLHHASAAFNDLNKLHKDLRKNRQSHAIDDSGRLVGSSVRSSSVDVKLENEFRNVDVKSKQELNGSVVSGSEKRDKKDKKKKIEFGDIEGDGNVPKKEEDGIELGRGGEGGTEEGKKQKKEKKNKKKDKNLEVENAKEQEQQKEVEKNVKVENGGLVAPQDLEIRSKMRNETGSEKLKLQSDKNSEVENAKGQEQQKEVGKKLSNGVKSENGGSIGSQDIEIRSKKKHKAGTENKLDAEEVSTEKKKKRKNQDLEERSEERSGERSKKKMKRKHEG</sequence>
<feature type="compositionally biased region" description="Basic and acidic residues" evidence="1">
    <location>
        <begin position="110"/>
        <end position="124"/>
    </location>
</feature>
<dbReference type="STRING" id="57577.A0A2K3LHN6"/>
<feature type="region of interest" description="Disordered" evidence="1">
    <location>
        <begin position="102"/>
        <end position="315"/>
    </location>
</feature>
<comment type="caution">
    <text evidence="2">The sequence shown here is derived from an EMBL/GenBank/DDBJ whole genome shotgun (WGS) entry which is preliminary data.</text>
</comment>
<reference evidence="2 3" key="2">
    <citation type="journal article" date="2017" name="Front. Plant Sci.">
        <title>Gene Classification and Mining of Molecular Markers Useful in Red Clover (Trifolium pratense) Breeding.</title>
        <authorList>
            <person name="Istvanek J."/>
            <person name="Dluhosova J."/>
            <person name="Dluhos P."/>
            <person name="Patkova L."/>
            <person name="Nedelnik J."/>
            <person name="Repkova J."/>
        </authorList>
    </citation>
    <scope>NUCLEOTIDE SEQUENCE [LARGE SCALE GENOMIC DNA]</scope>
    <source>
        <strain evidence="3">cv. Tatra</strain>
        <tissue evidence="2">Young leaves</tissue>
    </source>
</reference>
<organism evidence="2 3">
    <name type="scientific">Trifolium pratense</name>
    <name type="common">Red clover</name>
    <dbReference type="NCBI Taxonomy" id="57577"/>
    <lineage>
        <taxon>Eukaryota</taxon>
        <taxon>Viridiplantae</taxon>
        <taxon>Streptophyta</taxon>
        <taxon>Embryophyta</taxon>
        <taxon>Tracheophyta</taxon>
        <taxon>Spermatophyta</taxon>
        <taxon>Magnoliopsida</taxon>
        <taxon>eudicotyledons</taxon>
        <taxon>Gunneridae</taxon>
        <taxon>Pentapetalae</taxon>
        <taxon>rosids</taxon>
        <taxon>fabids</taxon>
        <taxon>Fabales</taxon>
        <taxon>Fabaceae</taxon>
        <taxon>Papilionoideae</taxon>
        <taxon>50 kb inversion clade</taxon>
        <taxon>NPAAA clade</taxon>
        <taxon>Hologalegina</taxon>
        <taxon>IRL clade</taxon>
        <taxon>Trifolieae</taxon>
        <taxon>Trifolium</taxon>
    </lineage>
</organism>
<dbReference type="ExpressionAtlas" id="A0A2K3LHN6">
    <property type="expression patterns" value="baseline"/>
</dbReference>